<protein>
    <submittedName>
        <fullName evidence="1">Uncharacterized protein</fullName>
    </submittedName>
</protein>
<name>A0A6A4TH94_SCOMX</name>
<sequence length="67" mass="7775">MHNWMTNRSFIFYGENIEFSSMRFDHLELASSRRYSDVLFRGSKPALCCVLSTPARVAKPVKRSNFA</sequence>
<evidence type="ECO:0000313" key="2">
    <source>
        <dbReference type="Proteomes" id="UP000438429"/>
    </source>
</evidence>
<dbReference type="AlphaFoldDB" id="A0A6A4TH94"/>
<comment type="caution">
    <text evidence="1">The sequence shown here is derived from an EMBL/GenBank/DDBJ whole genome shotgun (WGS) entry which is preliminary data.</text>
</comment>
<reference evidence="1 2" key="1">
    <citation type="submission" date="2019-06" db="EMBL/GenBank/DDBJ databases">
        <title>Draft genomes of female and male turbot (Scophthalmus maximus).</title>
        <authorList>
            <person name="Xu H."/>
            <person name="Xu X.-W."/>
            <person name="Shao C."/>
            <person name="Chen S."/>
        </authorList>
    </citation>
    <scope>NUCLEOTIDE SEQUENCE [LARGE SCALE GENOMIC DNA]</scope>
    <source>
        <strain evidence="1">Ysfricsl-2016a</strain>
        <tissue evidence="1">Blood</tissue>
    </source>
</reference>
<dbReference type="EMBL" id="VEVO01000006">
    <property type="protein sequence ID" value="KAF0041482.1"/>
    <property type="molecule type" value="Genomic_DNA"/>
</dbReference>
<proteinExistence type="predicted"/>
<evidence type="ECO:0000313" key="1">
    <source>
        <dbReference type="EMBL" id="KAF0041482.1"/>
    </source>
</evidence>
<organism evidence="1 2">
    <name type="scientific">Scophthalmus maximus</name>
    <name type="common">Turbot</name>
    <name type="synonym">Psetta maxima</name>
    <dbReference type="NCBI Taxonomy" id="52904"/>
    <lineage>
        <taxon>Eukaryota</taxon>
        <taxon>Metazoa</taxon>
        <taxon>Chordata</taxon>
        <taxon>Craniata</taxon>
        <taxon>Vertebrata</taxon>
        <taxon>Euteleostomi</taxon>
        <taxon>Actinopterygii</taxon>
        <taxon>Neopterygii</taxon>
        <taxon>Teleostei</taxon>
        <taxon>Neoteleostei</taxon>
        <taxon>Acanthomorphata</taxon>
        <taxon>Carangaria</taxon>
        <taxon>Pleuronectiformes</taxon>
        <taxon>Pleuronectoidei</taxon>
        <taxon>Scophthalmidae</taxon>
        <taxon>Scophthalmus</taxon>
    </lineage>
</organism>
<dbReference type="Proteomes" id="UP000438429">
    <property type="component" value="Unassembled WGS sequence"/>
</dbReference>
<gene>
    <name evidence="1" type="ORF">F2P81_007380</name>
</gene>
<accession>A0A6A4TH94</accession>